<accession>A0A8S5Q605</accession>
<protein>
    <submittedName>
        <fullName evidence="1">Uncharacterized protein</fullName>
    </submittedName>
</protein>
<reference evidence="1" key="1">
    <citation type="journal article" date="2021" name="Proc. Natl. Acad. Sci. U.S.A.">
        <title>A Catalog of Tens of Thousands of Viruses from Human Metagenomes Reveals Hidden Associations with Chronic Diseases.</title>
        <authorList>
            <person name="Tisza M.J."/>
            <person name="Buck C.B."/>
        </authorList>
    </citation>
    <scope>NUCLEOTIDE SEQUENCE</scope>
    <source>
        <strain evidence="1">Ct0uL16</strain>
    </source>
</reference>
<sequence>MLTMLLRKAELLKQLFKKGIFIMKKIINSLICVLIALTFVLAFAGCEMSEADKVNYNISKQSQYFETERRVTVYNARTDKVIMYIEGYIDISNNSHSELVVTAKVGNNQYKKNYVYLNEYTLYVVEDITGTHTDPYHYKLYFHTDILPSVEVKP</sequence>
<name>A0A8S5Q605_9CAUD</name>
<organism evidence="1">
    <name type="scientific">Siphoviridae sp. ct0uL16</name>
    <dbReference type="NCBI Taxonomy" id="2825299"/>
    <lineage>
        <taxon>Viruses</taxon>
        <taxon>Duplodnaviria</taxon>
        <taxon>Heunggongvirae</taxon>
        <taxon>Uroviricota</taxon>
        <taxon>Caudoviricetes</taxon>
    </lineage>
</organism>
<dbReference type="Pfam" id="PF25682">
    <property type="entry name" value="Phage_VG64"/>
    <property type="match status" value="1"/>
</dbReference>
<dbReference type="InterPro" id="IPR058243">
    <property type="entry name" value="Phage_VG64"/>
</dbReference>
<proteinExistence type="predicted"/>
<evidence type="ECO:0000313" key="1">
    <source>
        <dbReference type="EMBL" id="DAE14281.1"/>
    </source>
</evidence>
<dbReference type="EMBL" id="BK015578">
    <property type="protein sequence ID" value="DAE14281.1"/>
    <property type="molecule type" value="Genomic_DNA"/>
</dbReference>